<name>A0A1B3XU57_9BACI</name>
<keyword evidence="1" id="KW-0472">Membrane</keyword>
<feature type="transmembrane region" description="Helical" evidence="1">
    <location>
        <begin position="7"/>
        <end position="24"/>
    </location>
</feature>
<sequence length="93" mass="10204">MKRLLGICIFLQIAFILLYLTGILPTLNAYAGAILCLTIGCASFLISLYLAGKKYSLGISFGAFIFSLFIICLTIFIYFLPEAGIPPEIPLFD</sequence>
<keyword evidence="3" id="KW-1185">Reference proteome</keyword>
<evidence type="ECO:0000313" key="3">
    <source>
        <dbReference type="Proteomes" id="UP000077926"/>
    </source>
</evidence>
<dbReference type="Proteomes" id="UP000077926">
    <property type="component" value="Chromosome"/>
</dbReference>
<dbReference type="KEGG" id="bmur:ABE28_020440"/>
<dbReference type="EMBL" id="CP017080">
    <property type="protein sequence ID" value="AOH56744.1"/>
    <property type="molecule type" value="Genomic_DNA"/>
</dbReference>
<protein>
    <submittedName>
        <fullName evidence="2">Uncharacterized protein</fullName>
    </submittedName>
</protein>
<dbReference type="RefSeq" id="WP_064462693.1">
    <property type="nucleotide sequence ID" value="NZ_CP017080.1"/>
</dbReference>
<evidence type="ECO:0000313" key="2">
    <source>
        <dbReference type="EMBL" id="AOH56744.1"/>
    </source>
</evidence>
<evidence type="ECO:0000256" key="1">
    <source>
        <dbReference type="SAM" id="Phobius"/>
    </source>
</evidence>
<gene>
    <name evidence="2" type="ORF">ABE28_020440</name>
</gene>
<dbReference type="STRING" id="264697.ABE28_020440"/>
<proteinExistence type="predicted"/>
<reference evidence="2 3" key="1">
    <citation type="submission" date="2016-08" db="EMBL/GenBank/DDBJ databases">
        <title>Complete genome sequence of Bacillus muralis G25-68, a strain with toxicity to nematodes.</title>
        <authorList>
            <person name="Zheng Z."/>
        </authorList>
    </citation>
    <scope>NUCLEOTIDE SEQUENCE [LARGE SCALE GENOMIC DNA]</scope>
    <source>
        <strain evidence="2 3">G25-68</strain>
    </source>
</reference>
<keyword evidence="1" id="KW-0812">Transmembrane</keyword>
<keyword evidence="1" id="KW-1133">Transmembrane helix</keyword>
<dbReference type="AlphaFoldDB" id="A0A1B3XU57"/>
<feature type="transmembrane region" description="Helical" evidence="1">
    <location>
        <begin position="57"/>
        <end position="80"/>
    </location>
</feature>
<accession>A0A1B3XU57</accession>
<feature type="transmembrane region" description="Helical" evidence="1">
    <location>
        <begin position="30"/>
        <end position="50"/>
    </location>
</feature>
<organism evidence="2 3">
    <name type="scientific">Peribacillus muralis</name>
    <dbReference type="NCBI Taxonomy" id="264697"/>
    <lineage>
        <taxon>Bacteria</taxon>
        <taxon>Bacillati</taxon>
        <taxon>Bacillota</taxon>
        <taxon>Bacilli</taxon>
        <taxon>Bacillales</taxon>
        <taxon>Bacillaceae</taxon>
        <taxon>Peribacillus</taxon>
    </lineage>
</organism>
<dbReference type="OrthoDB" id="2939543at2"/>